<comment type="caution">
    <text evidence="1">The sequence shown here is derived from an EMBL/GenBank/DDBJ whole genome shotgun (WGS) entry which is preliminary data.</text>
</comment>
<proteinExistence type="predicted"/>
<accession>A0A811URU4</accession>
<dbReference type="Proteomes" id="UP000606786">
    <property type="component" value="Unassembled WGS sequence"/>
</dbReference>
<dbReference type="EMBL" id="CAJHJT010000023">
    <property type="protein sequence ID" value="CAD7001660.1"/>
    <property type="molecule type" value="Genomic_DNA"/>
</dbReference>
<dbReference type="AlphaFoldDB" id="A0A811URU4"/>
<evidence type="ECO:0000313" key="2">
    <source>
        <dbReference type="Proteomes" id="UP000606786"/>
    </source>
</evidence>
<organism evidence="1 2">
    <name type="scientific">Ceratitis capitata</name>
    <name type="common">Mediterranean fruit fly</name>
    <name type="synonym">Tephritis capitata</name>
    <dbReference type="NCBI Taxonomy" id="7213"/>
    <lineage>
        <taxon>Eukaryota</taxon>
        <taxon>Metazoa</taxon>
        <taxon>Ecdysozoa</taxon>
        <taxon>Arthropoda</taxon>
        <taxon>Hexapoda</taxon>
        <taxon>Insecta</taxon>
        <taxon>Pterygota</taxon>
        <taxon>Neoptera</taxon>
        <taxon>Endopterygota</taxon>
        <taxon>Diptera</taxon>
        <taxon>Brachycera</taxon>
        <taxon>Muscomorpha</taxon>
        <taxon>Tephritoidea</taxon>
        <taxon>Tephritidae</taxon>
        <taxon>Ceratitis</taxon>
        <taxon>Ceratitis</taxon>
    </lineage>
</organism>
<keyword evidence="2" id="KW-1185">Reference proteome</keyword>
<sequence>MWTEVAQNLNAINGPNKAAVKRQESLSNWKKQLRARARKLKAERLRTSGGSFSGEGLSEFED</sequence>
<protein>
    <submittedName>
        <fullName evidence="1">(Mediterranean fruit fly) hypothetical protein</fullName>
    </submittedName>
</protein>
<reference evidence="1" key="1">
    <citation type="submission" date="2020-11" db="EMBL/GenBank/DDBJ databases">
        <authorList>
            <person name="Whitehead M."/>
        </authorList>
    </citation>
    <scope>NUCLEOTIDE SEQUENCE</scope>
    <source>
        <strain evidence="1">EGII</strain>
    </source>
</reference>
<evidence type="ECO:0000313" key="1">
    <source>
        <dbReference type="EMBL" id="CAD7001660.1"/>
    </source>
</evidence>
<gene>
    <name evidence="1" type="ORF">CCAP1982_LOCUS10152</name>
</gene>
<name>A0A811URU4_CERCA</name>